<accession>A0AAU7Q3V5</accession>
<evidence type="ECO:0000313" key="1">
    <source>
        <dbReference type="EMBL" id="XBS67778.1"/>
    </source>
</evidence>
<sequence>MYKICKEYNIKPIIRPRKDAKIYMSERNENISIIRLSENYKDGIANWKKKWCEVLR</sequence>
<proteinExistence type="predicted"/>
<gene>
    <name evidence="1" type="ORF">ABLO99_04035</name>
</gene>
<protein>
    <submittedName>
        <fullName evidence="1">Uncharacterized protein</fullName>
    </submittedName>
</protein>
<reference evidence="1" key="1">
    <citation type="submission" date="2024-06" db="EMBL/GenBank/DDBJ databases">
        <authorList>
            <person name="Dussert Y."/>
            <person name="Peccoud J."/>
            <person name="Pigeault R."/>
        </authorList>
    </citation>
    <scope>NUCLEOTIDE SEQUENCE</scope>
    <source>
        <strain evidence="1">WArc</strain>
    </source>
</reference>
<dbReference type="AlphaFoldDB" id="A0AAU7Q3V5"/>
<dbReference type="EMBL" id="CP157942">
    <property type="protein sequence ID" value="XBS67778.1"/>
    <property type="molecule type" value="Genomic_DNA"/>
</dbReference>
<name>A0AAU7Q3V5_9RICK</name>
<organism evidence="1">
    <name type="scientific">Wolbachia endosymbiont of Armadillidium arcangelii</name>
    <dbReference type="NCBI Taxonomy" id="3158571"/>
    <lineage>
        <taxon>Bacteria</taxon>
        <taxon>Pseudomonadati</taxon>
        <taxon>Pseudomonadota</taxon>
        <taxon>Alphaproteobacteria</taxon>
        <taxon>Rickettsiales</taxon>
        <taxon>Anaplasmataceae</taxon>
        <taxon>Wolbachieae</taxon>
        <taxon>Wolbachia</taxon>
    </lineage>
</organism>
<dbReference type="RefSeq" id="WP_238580339.1">
    <property type="nucleotide sequence ID" value="NZ_CP157942.1"/>
</dbReference>